<dbReference type="Pfam" id="PF01121">
    <property type="entry name" value="CoaE"/>
    <property type="match status" value="1"/>
</dbReference>
<proteinExistence type="inferred from homology"/>
<dbReference type="EC" id="2.7.1.24" evidence="5 6"/>
<dbReference type="PROSITE" id="PS51219">
    <property type="entry name" value="DPCK"/>
    <property type="match status" value="1"/>
</dbReference>
<comment type="pathway">
    <text evidence="5">Cofactor biosynthesis; coenzyme A biosynthesis; CoA from (R)-pantothenate: step 5/5.</text>
</comment>
<evidence type="ECO:0000313" key="7">
    <source>
        <dbReference type="EMBL" id="HET98290.1"/>
    </source>
</evidence>
<gene>
    <name evidence="5" type="primary">coaE</name>
    <name evidence="7" type="ORF">ENN98_06310</name>
</gene>
<dbReference type="UniPathway" id="UPA00241">
    <property type="reaction ID" value="UER00356"/>
</dbReference>
<dbReference type="PANTHER" id="PTHR10695">
    <property type="entry name" value="DEPHOSPHO-COA KINASE-RELATED"/>
    <property type="match status" value="1"/>
</dbReference>
<dbReference type="GO" id="GO:0005524">
    <property type="term" value="F:ATP binding"/>
    <property type="evidence" value="ECO:0007669"/>
    <property type="project" value="UniProtKB-UniRule"/>
</dbReference>
<comment type="catalytic activity">
    <reaction evidence="5">
        <text>3'-dephospho-CoA + ATP = ADP + CoA + H(+)</text>
        <dbReference type="Rhea" id="RHEA:18245"/>
        <dbReference type="ChEBI" id="CHEBI:15378"/>
        <dbReference type="ChEBI" id="CHEBI:30616"/>
        <dbReference type="ChEBI" id="CHEBI:57287"/>
        <dbReference type="ChEBI" id="CHEBI:57328"/>
        <dbReference type="ChEBI" id="CHEBI:456216"/>
        <dbReference type="EC" id="2.7.1.24"/>
    </reaction>
</comment>
<dbReference type="GO" id="GO:0015937">
    <property type="term" value="P:coenzyme A biosynthetic process"/>
    <property type="evidence" value="ECO:0007669"/>
    <property type="project" value="UniProtKB-UniRule"/>
</dbReference>
<feature type="binding site" evidence="5">
    <location>
        <begin position="19"/>
        <end position="24"/>
    </location>
    <ligand>
        <name>ATP</name>
        <dbReference type="ChEBI" id="CHEBI:30616"/>
    </ligand>
</feature>
<organism evidence="7">
    <name type="scientific">Desulfurivibrio alkaliphilus</name>
    <dbReference type="NCBI Taxonomy" id="427923"/>
    <lineage>
        <taxon>Bacteria</taxon>
        <taxon>Pseudomonadati</taxon>
        <taxon>Thermodesulfobacteriota</taxon>
        <taxon>Desulfobulbia</taxon>
        <taxon>Desulfobulbales</taxon>
        <taxon>Desulfobulbaceae</taxon>
        <taxon>Desulfurivibrio</taxon>
    </lineage>
</organism>
<dbReference type="GO" id="GO:0004140">
    <property type="term" value="F:dephospho-CoA kinase activity"/>
    <property type="evidence" value="ECO:0007669"/>
    <property type="project" value="UniProtKB-UniRule"/>
</dbReference>
<comment type="subcellular location">
    <subcellularLocation>
        <location evidence="5">Cytoplasm</location>
    </subcellularLocation>
</comment>
<evidence type="ECO:0000256" key="2">
    <source>
        <dbReference type="ARBA" id="ARBA00022741"/>
    </source>
</evidence>
<dbReference type="Gene3D" id="3.40.50.300">
    <property type="entry name" value="P-loop containing nucleotide triphosphate hydrolases"/>
    <property type="match status" value="1"/>
</dbReference>
<dbReference type="PANTHER" id="PTHR10695:SF46">
    <property type="entry name" value="BIFUNCTIONAL COENZYME A SYNTHASE-RELATED"/>
    <property type="match status" value="1"/>
</dbReference>
<dbReference type="HAMAP" id="MF_00376">
    <property type="entry name" value="Dephospho_CoA_kinase"/>
    <property type="match status" value="1"/>
</dbReference>
<evidence type="ECO:0000256" key="3">
    <source>
        <dbReference type="ARBA" id="ARBA00022840"/>
    </source>
</evidence>
<dbReference type="CDD" id="cd02022">
    <property type="entry name" value="DPCK"/>
    <property type="match status" value="1"/>
</dbReference>
<keyword evidence="5" id="KW-0963">Cytoplasm</keyword>
<protein>
    <recommendedName>
        <fullName evidence="5 6">Dephospho-CoA kinase</fullName>
        <ecNumber evidence="5 6">2.7.1.24</ecNumber>
    </recommendedName>
    <alternativeName>
        <fullName evidence="5">Dephosphocoenzyme A kinase</fullName>
    </alternativeName>
</protein>
<accession>A0A7C2XHE8</accession>
<reference evidence="7" key="1">
    <citation type="journal article" date="2020" name="mSystems">
        <title>Genome- and Community-Level Interaction Insights into Carbon Utilization and Element Cycling Functions of Hydrothermarchaeota in Hydrothermal Sediment.</title>
        <authorList>
            <person name="Zhou Z."/>
            <person name="Liu Y."/>
            <person name="Xu W."/>
            <person name="Pan J."/>
            <person name="Luo Z.H."/>
            <person name="Li M."/>
        </authorList>
    </citation>
    <scope>NUCLEOTIDE SEQUENCE [LARGE SCALE GENOMIC DNA]</scope>
    <source>
        <strain evidence="7">SpSt-1224</strain>
    </source>
</reference>
<evidence type="ECO:0000256" key="4">
    <source>
        <dbReference type="ARBA" id="ARBA00022993"/>
    </source>
</evidence>
<comment type="caution">
    <text evidence="7">The sequence shown here is derived from an EMBL/GenBank/DDBJ whole genome shotgun (WGS) entry which is preliminary data.</text>
</comment>
<evidence type="ECO:0000256" key="6">
    <source>
        <dbReference type="NCBIfam" id="TIGR00152"/>
    </source>
</evidence>
<dbReference type="SUPFAM" id="SSF52540">
    <property type="entry name" value="P-loop containing nucleoside triphosphate hydrolases"/>
    <property type="match status" value="1"/>
</dbReference>
<keyword evidence="3 5" id="KW-0067">ATP-binding</keyword>
<comment type="similarity">
    <text evidence="1 5">Belongs to the CoaE family.</text>
</comment>
<keyword evidence="5 7" id="KW-0418">Kinase</keyword>
<sequence>MKKTSRWRRHLVGVTGGIASGKSRVTRWLAQNHGLATIDVDRLARELLQPGQAGWLALEGRYGSRFRGGDATLDRPRLRRAIFADSSLRAEIDNLLHPLIREAMLAEVARLHPVGRERILVEVPLLYEAGWASDFSRVIVVWAPEEVCLARLLQRDGVSLAEAKAAVAAQMPLREKAVRADLLIDNSGSWEATCRQLEKIEKISENS</sequence>
<name>A0A7C2XHE8_9BACT</name>
<keyword evidence="2 5" id="KW-0547">Nucleotide-binding</keyword>
<dbReference type="EMBL" id="DSDS01000142">
    <property type="protein sequence ID" value="HET98290.1"/>
    <property type="molecule type" value="Genomic_DNA"/>
</dbReference>
<evidence type="ECO:0000256" key="5">
    <source>
        <dbReference type="HAMAP-Rule" id="MF_00376"/>
    </source>
</evidence>
<dbReference type="Proteomes" id="UP000885986">
    <property type="component" value="Unassembled WGS sequence"/>
</dbReference>
<dbReference type="InterPro" id="IPR001977">
    <property type="entry name" value="Depp_CoAkinase"/>
</dbReference>
<dbReference type="GO" id="GO:0005737">
    <property type="term" value="C:cytoplasm"/>
    <property type="evidence" value="ECO:0007669"/>
    <property type="project" value="UniProtKB-SubCell"/>
</dbReference>
<dbReference type="AlphaFoldDB" id="A0A7C2XHE8"/>
<dbReference type="NCBIfam" id="TIGR00152">
    <property type="entry name" value="dephospho-CoA kinase"/>
    <property type="match status" value="1"/>
</dbReference>
<keyword evidence="4 5" id="KW-0173">Coenzyme A biosynthesis</keyword>
<evidence type="ECO:0000256" key="1">
    <source>
        <dbReference type="ARBA" id="ARBA00009018"/>
    </source>
</evidence>
<comment type="function">
    <text evidence="5">Catalyzes the phosphorylation of the 3'-hydroxyl group of dephosphocoenzyme A to form coenzyme A.</text>
</comment>
<dbReference type="InterPro" id="IPR027417">
    <property type="entry name" value="P-loop_NTPase"/>
</dbReference>
<keyword evidence="5 7" id="KW-0808">Transferase</keyword>